<dbReference type="PATRIC" id="fig|317.174.peg.187"/>
<dbReference type="GO" id="GO:0005886">
    <property type="term" value="C:plasma membrane"/>
    <property type="evidence" value="ECO:0007669"/>
    <property type="project" value="UniProtKB-SubCell"/>
</dbReference>
<dbReference type="InterPro" id="IPR020846">
    <property type="entry name" value="MFS_dom"/>
</dbReference>
<evidence type="ECO:0000313" key="10">
    <source>
        <dbReference type="Proteomes" id="UP000028643"/>
    </source>
</evidence>
<feature type="transmembrane region" description="Helical" evidence="7">
    <location>
        <begin position="72"/>
        <end position="90"/>
    </location>
</feature>
<protein>
    <recommendedName>
        <fullName evidence="8">Major facilitator superfamily (MFS) profile domain-containing protein</fullName>
    </recommendedName>
</protein>
<evidence type="ECO:0000256" key="3">
    <source>
        <dbReference type="ARBA" id="ARBA00022475"/>
    </source>
</evidence>
<dbReference type="InterPro" id="IPR036259">
    <property type="entry name" value="MFS_trans_sf"/>
</dbReference>
<dbReference type="AlphaFoldDB" id="A0A085VLW3"/>
<dbReference type="PANTHER" id="PTHR42718">
    <property type="entry name" value="MAJOR FACILITATOR SUPERFAMILY MULTIDRUG TRANSPORTER MFSC"/>
    <property type="match status" value="1"/>
</dbReference>
<evidence type="ECO:0000259" key="8">
    <source>
        <dbReference type="PROSITE" id="PS50850"/>
    </source>
</evidence>
<evidence type="ECO:0000256" key="7">
    <source>
        <dbReference type="SAM" id="Phobius"/>
    </source>
</evidence>
<feature type="transmembrane region" description="Helical" evidence="7">
    <location>
        <begin position="43"/>
        <end position="65"/>
    </location>
</feature>
<organism evidence="9 10">
    <name type="scientific">Pseudomonas syringae</name>
    <dbReference type="NCBI Taxonomy" id="317"/>
    <lineage>
        <taxon>Bacteria</taxon>
        <taxon>Pseudomonadati</taxon>
        <taxon>Pseudomonadota</taxon>
        <taxon>Gammaproteobacteria</taxon>
        <taxon>Pseudomonadales</taxon>
        <taxon>Pseudomonadaceae</taxon>
        <taxon>Pseudomonas</taxon>
    </lineage>
</organism>
<feature type="transmembrane region" description="Helical" evidence="7">
    <location>
        <begin position="7"/>
        <end position="31"/>
    </location>
</feature>
<dbReference type="EMBL" id="JPQT01000010">
    <property type="protein sequence ID" value="KFE56426.1"/>
    <property type="molecule type" value="Genomic_DNA"/>
</dbReference>
<keyword evidence="6 7" id="KW-0472">Membrane</keyword>
<comment type="caution">
    <text evidence="9">The sequence shown here is derived from an EMBL/GenBank/DDBJ whole genome shotgun (WGS) entry which is preliminary data.</text>
</comment>
<proteinExistence type="predicted"/>
<dbReference type="SUPFAM" id="SSF103473">
    <property type="entry name" value="MFS general substrate transporter"/>
    <property type="match status" value="1"/>
</dbReference>
<evidence type="ECO:0000256" key="1">
    <source>
        <dbReference type="ARBA" id="ARBA00004651"/>
    </source>
</evidence>
<reference evidence="9 10" key="1">
    <citation type="submission" date="2014-07" db="EMBL/GenBank/DDBJ databases">
        <title>Draft Genome Sequences of Environmental Pseudomonas syringae strains.</title>
        <authorList>
            <person name="Baltrus D.A."/>
            <person name="Berge O."/>
            <person name="Morris C."/>
        </authorList>
    </citation>
    <scope>NUCLEOTIDE SEQUENCE [LARGE SCALE GENOMIC DNA]</scope>
    <source>
        <strain evidence="9 10">CEB003</strain>
    </source>
</reference>
<evidence type="ECO:0000256" key="5">
    <source>
        <dbReference type="ARBA" id="ARBA00022989"/>
    </source>
</evidence>
<dbReference type="Proteomes" id="UP000028643">
    <property type="component" value="Unassembled WGS sequence"/>
</dbReference>
<dbReference type="GO" id="GO:0022857">
    <property type="term" value="F:transmembrane transporter activity"/>
    <property type="evidence" value="ECO:0007669"/>
    <property type="project" value="InterPro"/>
</dbReference>
<sequence>MFVRQLSLIGVFISIAVVVLDAGMFNAVLPMVGTAFPAKVGGVFWIINFYQMVLLASLLLFGVLADFAGQKFVFLGGLIVFLCGSVYGALSENLLALSIARGVQGLGASAMTSVILHCLD</sequence>
<evidence type="ECO:0000256" key="6">
    <source>
        <dbReference type="ARBA" id="ARBA00023136"/>
    </source>
</evidence>
<gene>
    <name evidence="9" type="ORF">IV02_00900</name>
</gene>
<keyword evidence="4 7" id="KW-0812">Transmembrane</keyword>
<keyword evidence="3" id="KW-1003">Cell membrane</keyword>
<dbReference type="Gene3D" id="1.20.1720.10">
    <property type="entry name" value="Multidrug resistance protein D"/>
    <property type="match status" value="1"/>
</dbReference>
<comment type="subcellular location">
    <subcellularLocation>
        <location evidence="1">Cell membrane</location>
        <topology evidence="1">Multi-pass membrane protein</topology>
    </subcellularLocation>
</comment>
<dbReference type="PROSITE" id="PS50850">
    <property type="entry name" value="MFS"/>
    <property type="match status" value="1"/>
</dbReference>
<dbReference type="PANTHER" id="PTHR42718:SF46">
    <property type="entry name" value="BLR6921 PROTEIN"/>
    <property type="match status" value="1"/>
</dbReference>
<evidence type="ECO:0000256" key="2">
    <source>
        <dbReference type="ARBA" id="ARBA00022448"/>
    </source>
</evidence>
<evidence type="ECO:0000313" key="9">
    <source>
        <dbReference type="EMBL" id="KFE56426.1"/>
    </source>
</evidence>
<keyword evidence="2" id="KW-0813">Transport</keyword>
<accession>A0A085VLW3</accession>
<feature type="domain" description="Major facilitator superfamily (MFS) profile" evidence="8">
    <location>
        <begin position="7"/>
        <end position="120"/>
    </location>
</feature>
<evidence type="ECO:0000256" key="4">
    <source>
        <dbReference type="ARBA" id="ARBA00022692"/>
    </source>
</evidence>
<name>A0A085VLW3_PSESX</name>
<keyword evidence="5 7" id="KW-1133">Transmembrane helix</keyword>